<proteinExistence type="predicted"/>
<evidence type="ECO:0000313" key="14">
    <source>
        <dbReference type="Proteomes" id="UP001497497"/>
    </source>
</evidence>
<sequence length="1418" mass="162794">MSSSAIRVHPSSFGVGPGATSLSMQSALSENVSQSSGMKSTLEKAYLTGRQRQMGLKQKRETIQDDEYQKRKELQIAFIKDKFRQKECRIFVPVPGQCGDNKQIKAKHLKCHCGEVLMLHAGMRLKSPIHPYENRFLLPPEYDTALRNLEKILTEPLPTSSREWKEAECFYVSPTNAFGKIEFNVEQVGGKKPAKYIRICADDSDNVDNCLELMKNFWHMMNPEPPHLVISVVGGAKNFKLDGRMRDTFTIGLIKAAKTTNAWLITSGFNMGVMKAVGQAVHEGQTFQWDNDRMNHVLRCIGIAPWGYVKGRHVLESYNGQGKFNAFYRTSNQILHKQPVPLNPDHTHFIFVDDGYRYRYGGVADFRSKFERKIATEKSEGGLGIPLVLLLVEGGTDAIQDVSVSLAEGIPVVVCAGTGRAADILAYAFKNTITQNTTRSMSDFHQDKLARKIYAAYKTTLKPGKEKEELESLKEKVMGCCQREDLVIVFNMNKHEDLDLAILKVLLKVKTNSSLENQLKLALTWNRADIAQEEIFREDVIWKEGSLEEFLTQALVENKVDFVKLMLNNGIIMQEYLTIQRLEHLYNSMPKHCYLYLILKNFAKEDKFNVDIIEKFTRSLLDRFDNDTFSKPGDQEPKGVNKIASSMIVPHIESDSENRQEPNRFKRPYKQLLIWAILMDRFNLAQLFWELGSEPITSALICTVLCHRMEIKVPKYLTIVRNSFHAMKDEFEQLAISVLNECHNVDPDKSIMLIQRKSPTWGGMTCLQIAASASDQAFVSSVACQNSINNVWKNGIEASWPKVFCGAILPPFILAIDISLFGQEIKSKLQKIITFYSAPLTKFSMYTAAYLAFLGLFTYMILVDFRENPSPTEWIILIWIISFIIGGIHSFIVFPSPTFSGKWRDFFGVMDRLDFLNLLLAIIAFILRWFQMYDAKVIYCVNAVIFYIRVMKLYTANRRLGPKIYMINRMLVELALFVMVLMVFLLAYGVASQGLLYKNRNKDWIILKDILYFPYWQLFGEIFFDELETDSVCQASLTATLNITGSNDLPDELNTCRTSHWLVPLLLAMYLLVGNVLLLNLLIAIFSHVFDTVENNAIEIWKFQMYFLVMEFQNRPLLFPPFSIFSYFLYAVRYIWRKVSHQKKVKSEQFLKHHLEFLSVFEKEMMANKLRAVKANILQSIDMKFHILQTRMDELTRVIEDELMSDQHNIIPGMELNKAPTMVEEIVNAAEQNDLLEAVQTDSTELKKKHKHKHKHRRKKRNEDMPPISEEKKLNIDVADEVKKGHHAKEHLMSDEENQSPPQRHSSLNVNPPMREVTTTPRGVAWSGTGEPKSPSFSQRLNYFPMDSDEEEIPTTIYSPRATSTFNVNLSPSHGTGSDSQSDNEEVSSHTRRRQKARLHLKRHRTDASQRHNVFSKM</sequence>
<dbReference type="Pfam" id="PF25508">
    <property type="entry name" value="TRPM2"/>
    <property type="match status" value="1"/>
</dbReference>
<evidence type="ECO:0000256" key="8">
    <source>
        <dbReference type="SAM" id="MobiDB-lite"/>
    </source>
</evidence>
<name>A0AAV2H583_LYMST</name>
<evidence type="ECO:0000313" key="13">
    <source>
        <dbReference type="EMBL" id="CAL1527369.1"/>
    </source>
</evidence>
<keyword evidence="3 9" id="KW-0812">Transmembrane</keyword>
<dbReference type="PANTHER" id="PTHR13800:SF12">
    <property type="entry name" value="TRANSIENT RECEPTOR POTENTIAL CATION CHANNEL SUBFAMILY M MEMBER-LIKE 2"/>
    <property type="match status" value="1"/>
</dbReference>
<evidence type="ECO:0000256" key="3">
    <source>
        <dbReference type="ARBA" id="ARBA00022692"/>
    </source>
</evidence>
<dbReference type="PANTHER" id="PTHR13800">
    <property type="entry name" value="TRANSIENT RECEPTOR POTENTIAL CATION CHANNEL, SUBFAMILY M, MEMBER 6"/>
    <property type="match status" value="1"/>
</dbReference>
<dbReference type="GO" id="GO:0099604">
    <property type="term" value="F:ligand-gated calcium channel activity"/>
    <property type="evidence" value="ECO:0007669"/>
    <property type="project" value="TreeGrafter"/>
</dbReference>
<accession>A0AAV2H583</accession>
<feature type="transmembrane region" description="Helical" evidence="9">
    <location>
        <begin position="1061"/>
        <end position="1086"/>
    </location>
</feature>
<evidence type="ECO:0000256" key="6">
    <source>
        <dbReference type="ARBA" id="ARBA00023136"/>
    </source>
</evidence>
<feature type="region of interest" description="Disordered" evidence="8">
    <location>
        <begin position="1242"/>
        <end position="1274"/>
    </location>
</feature>
<feature type="transmembrane region" description="Helical" evidence="9">
    <location>
        <begin position="1117"/>
        <end position="1136"/>
    </location>
</feature>
<dbReference type="GO" id="GO:0005886">
    <property type="term" value="C:plasma membrane"/>
    <property type="evidence" value="ECO:0007669"/>
    <property type="project" value="TreeGrafter"/>
</dbReference>
<evidence type="ECO:0008006" key="15">
    <source>
        <dbReference type="Google" id="ProtNLM"/>
    </source>
</evidence>
<comment type="caution">
    <text evidence="13">The sequence shown here is derived from an EMBL/GenBank/DDBJ whole genome shotgun (WGS) entry which is preliminary data.</text>
</comment>
<feature type="compositionally biased region" description="Basic and acidic residues" evidence="8">
    <location>
        <begin position="1261"/>
        <end position="1274"/>
    </location>
</feature>
<dbReference type="Pfam" id="PF18139">
    <property type="entry name" value="LSDAT_euk"/>
    <property type="match status" value="1"/>
</dbReference>
<feature type="compositionally biased region" description="Basic residues" evidence="8">
    <location>
        <begin position="1390"/>
        <end position="1405"/>
    </location>
</feature>
<feature type="compositionally biased region" description="Basic residues" evidence="8">
    <location>
        <begin position="1247"/>
        <end position="1260"/>
    </location>
</feature>
<evidence type="ECO:0000256" key="5">
    <source>
        <dbReference type="ARBA" id="ARBA00023065"/>
    </source>
</evidence>
<feature type="region of interest" description="Disordered" evidence="8">
    <location>
        <begin position="1365"/>
        <end position="1418"/>
    </location>
</feature>
<dbReference type="InterPro" id="IPR005821">
    <property type="entry name" value="Ion_trans_dom"/>
</dbReference>
<feature type="compositionally biased region" description="Polar residues" evidence="8">
    <location>
        <begin position="1299"/>
        <end position="1310"/>
    </location>
</feature>
<keyword evidence="5" id="KW-0406">Ion transport</keyword>
<feature type="transmembrane region" description="Helical" evidence="9">
    <location>
        <begin position="913"/>
        <end position="930"/>
    </location>
</feature>
<dbReference type="InterPro" id="IPR057366">
    <property type="entry name" value="TRPM-like"/>
</dbReference>
<reference evidence="13 14" key="1">
    <citation type="submission" date="2024-04" db="EMBL/GenBank/DDBJ databases">
        <authorList>
            <consortium name="Genoscope - CEA"/>
            <person name="William W."/>
        </authorList>
    </citation>
    <scope>NUCLEOTIDE SEQUENCE [LARGE SCALE GENOMIC DNA]</scope>
</reference>
<dbReference type="Pfam" id="PF00520">
    <property type="entry name" value="Ion_trans"/>
    <property type="match status" value="1"/>
</dbReference>
<keyword evidence="7" id="KW-0407">Ion channel</keyword>
<keyword evidence="6 9" id="KW-0472">Membrane</keyword>
<dbReference type="EMBL" id="CAXITT010000016">
    <property type="protein sequence ID" value="CAL1527369.1"/>
    <property type="molecule type" value="Genomic_DNA"/>
</dbReference>
<evidence type="ECO:0000256" key="7">
    <source>
        <dbReference type="ARBA" id="ARBA00023303"/>
    </source>
</evidence>
<evidence type="ECO:0000256" key="2">
    <source>
        <dbReference type="ARBA" id="ARBA00022448"/>
    </source>
</evidence>
<evidence type="ECO:0000256" key="4">
    <source>
        <dbReference type="ARBA" id="ARBA00022989"/>
    </source>
</evidence>
<evidence type="ECO:0000259" key="11">
    <source>
        <dbReference type="Pfam" id="PF18139"/>
    </source>
</evidence>
<evidence type="ECO:0000256" key="1">
    <source>
        <dbReference type="ARBA" id="ARBA00004141"/>
    </source>
</evidence>
<feature type="compositionally biased region" description="Polar residues" evidence="8">
    <location>
        <begin position="1365"/>
        <end position="1381"/>
    </location>
</feature>
<feature type="transmembrane region" description="Helical" evidence="9">
    <location>
        <begin position="874"/>
        <end position="893"/>
    </location>
</feature>
<gene>
    <name evidence="13" type="ORF">GSLYS_00001546001</name>
</gene>
<evidence type="ECO:0000259" key="10">
    <source>
        <dbReference type="Pfam" id="PF00520"/>
    </source>
</evidence>
<dbReference type="InterPro" id="IPR041491">
    <property type="entry name" value="TRPM_SLOG"/>
</dbReference>
<keyword evidence="2" id="KW-0813">Transport</keyword>
<feature type="transmembrane region" description="Helical" evidence="9">
    <location>
        <begin position="843"/>
        <end position="862"/>
    </location>
</feature>
<evidence type="ECO:0000256" key="9">
    <source>
        <dbReference type="SAM" id="Phobius"/>
    </source>
</evidence>
<dbReference type="InterPro" id="IPR050927">
    <property type="entry name" value="TRPM"/>
</dbReference>
<keyword evidence="4 9" id="KW-1133">Transmembrane helix</keyword>
<dbReference type="Proteomes" id="UP001497497">
    <property type="component" value="Unassembled WGS sequence"/>
</dbReference>
<feature type="transmembrane region" description="Helical" evidence="9">
    <location>
        <begin position="974"/>
        <end position="997"/>
    </location>
</feature>
<evidence type="ECO:0000259" key="12">
    <source>
        <dbReference type="Pfam" id="PF25508"/>
    </source>
</evidence>
<feature type="domain" description="TRPM SLOG" evidence="11">
    <location>
        <begin position="194"/>
        <end position="480"/>
    </location>
</feature>
<feature type="domain" description="Ion transport" evidence="10">
    <location>
        <begin position="853"/>
        <end position="1095"/>
    </location>
</feature>
<comment type="subcellular location">
    <subcellularLocation>
        <location evidence="1">Membrane</location>
        <topology evidence="1">Multi-pass membrane protein</topology>
    </subcellularLocation>
</comment>
<protein>
    <recommendedName>
        <fullName evidence="15">Transient receptor potential cation channel subfamily M member 3</fullName>
    </recommendedName>
</protein>
<organism evidence="13 14">
    <name type="scientific">Lymnaea stagnalis</name>
    <name type="common">Great pond snail</name>
    <name type="synonym">Helix stagnalis</name>
    <dbReference type="NCBI Taxonomy" id="6523"/>
    <lineage>
        <taxon>Eukaryota</taxon>
        <taxon>Metazoa</taxon>
        <taxon>Spiralia</taxon>
        <taxon>Lophotrochozoa</taxon>
        <taxon>Mollusca</taxon>
        <taxon>Gastropoda</taxon>
        <taxon>Heterobranchia</taxon>
        <taxon>Euthyneura</taxon>
        <taxon>Panpulmonata</taxon>
        <taxon>Hygrophila</taxon>
        <taxon>Lymnaeoidea</taxon>
        <taxon>Lymnaeidae</taxon>
        <taxon>Lymnaea</taxon>
    </lineage>
</organism>
<feature type="region of interest" description="Disordered" evidence="8">
    <location>
        <begin position="1286"/>
        <end position="1339"/>
    </location>
</feature>
<feature type="domain" description="TRPM-like" evidence="12">
    <location>
        <begin position="534"/>
        <end position="780"/>
    </location>
</feature>
<keyword evidence="14" id="KW-1185">Reference proteome</keyword>